<evidence type="ECO:0000313" key="3">
    <source>
        <dbReference type="EMBL" id="KAK3774705.1"/>
    </source>
</evidence>
<keyword evidence="1" id="KW-1015">Disulfide bond</keyword>
<dbReference type="InterPro" id="IPR018378">
    <property type="entry name" value="C-type_lectin_CS"/>
</dbReference>
<protein>
    <recommendedName>
        <fullName evidence="2">C-type lectin domain-containing protein</fullName>
    </recommendedName>
</protein>
<dbReference type="InterPro" id="IPR016186">
    <property type="entry name" value="C-type_lectin-like/link_sf"/>
</dbReference>
<dbReference type="Pfam" id="PF00059">
    <property type="entry name" value="Lectin_C"/>
    <property type="match status" value="1"/>
</dbReference>
<dbReference type="EMBL" id="JAWDGP010003397">
    <property type="protein sequence ID" value="KAK3774705.1"/>
    <property type="molecule type" value="Genomic_DNA"/>
</dbReference>
<dbReference type="PANTHER" id="PTHR22803">
    <property type="entry name" value="MANNOSE, PHOSPHOLIPASE, LECTIN RECEPTOR RELATED"/>
    <property type="match status" value="1"/>
</dbReference>
<dbReference type="PROSITE" id="PS00615">
    <property type="entry name" value="C_TYPE_LECTIN_1"/>
    <property type="match status" value="1"/>
</dbReference>
<accession>A0AAE1DLY6</accession>
<evidence type="ECO:0000256" key="1">
    <source>
        <dbReference type="ARBA" id="ARBA00023157"/>
    </source>
</evidence>
<dbReference type="Gene3D" id="3.10.100.10">
    <property type="entry name" value="Mannose-Binding Protein A, subunit A"/>
    <property type="match status" value="1"/>
</dbReference>
<dbReference type="CDD" id="cd00037">
    <property type="entry name" value="CLECT"/>
    <property type="match status" value="1"/>
</dbReference>
<evidence type="ECO:0000313" key="4">
    <source>
        <dbReference type="Proteomes" id="UP001283361"/>
    </source>
</evidence>
<evidence type="ECO:0000259" key="2">
    <source>
        <dbReference type="PROSITE" id="PS50041"/>
    </source>
</evidence>
<dbReference type="InterPro" id="IPR016187">
    <property type="entry name" value="CTDL_fold"/>
</dbReference>
<dbReference type="PROSITE" id="PS50041">
    <property type="entry name" value="C_TYPE_LECTIN_2"/>
    <property type="match status" value="1"/>
</dbReference>
<sequence length="256" mass="29383">MSGLNFCSSGWLQSPTSYSCIKFYREEKSWFDARSICQAVNGDLMINIDDMKQNLIAAQRKSFEPEEEFWFGLNDRKNEGDFKWLDGTETISKTYWMDDQPNNWRGDQHCGAYRNPRSNIAKWNDQRCSKRLKFVCEVFPDCPGNTFLEEGVQTSVIKHVVEPTTPAKDMMDSVLTAANQFQVQIPTNVNVSSLNKNILEHFLQSINKKALTARRAHEGHPCGKATPANVTHHACLRFGTGERQAKTFKTQYERKK</sequence>
<name>A0AAE1DLY6_9GAST</name>
<dbReference type="Proteomes" id="UP001283361">
    <property type="component" value="Unassembled WGS sequence"/>
</dbReference>
<dbReference type="InterPro" id="IPR001304">
    <property type="entry name" value="C-type_lectin-like"/>
</dbReference>
<gene>
    <name evidence="3" type="ORF">RRG08_065037</name>
</gene>
<dbReference type="InterPro" id="IPR050111">
    <property type="entry name" value="C-type_lectin/snaclec_domain"/>
</dbReference>
<reference evidence="3" key="1">
    <citation type="journal article" date="2023" name="G3 (Bethesda)">
        <title>A reference genome for the long-term kleptoplast-retaining sea slug Elysia crispata morphotype clarki.</title>
        <authorList>
            <person name="Eastman K.E."/>
            <person name="Pendleton A.L."/>
            <person name="Shaikh M.A."/>
            <person name="Suttiyut T."/>
            <person name="Ogas R."/>
            <person name="Tomko P."/>
            <person name="Gavelis G."/>
            <person name="Widhalm J.R."/>
            <person name="Wisecaver J.H."/>
        </authorList>
    </citation>
    <scope>NUCLEOTIDE SEQUENCE</scope>
    <source>
        <strain evidence="3">ECLA1</strain>
    </source>
</reference>
<organism evidence="3 4">
    <name type="scientific">Elysia crispata</name>
    <name type="common">lettuce slug</name>
    <dbReference type="NCBI Taxonomy" id="231223"/>
    <lineage>
        <taxon>Eukaryota</taxon>
        <taxon>Metazoa</taxon>
        <taxon>Spiralia</taxon>
        <taxon>Lophotrochozoa</taxon>
        <taxon>Mollusca</taxon>
        <taxon>Gastropoda</taxon>
        <taxon>Heterobranchia</taxon>
        <taxon>Euthyneura</taxon>
        <taxon>Panpulmonata</taxon>
        <taxon>Sacoglossa</taxon>
        <taxon>Placobranchoidea</taxon>
        <taxon>Plakobranchidae</taxon>
        <taxon>Elysia</taxon>
    </lineage>
</organism>
<keyword evidence="4" id="KW-1185">Reference proteome</keyword>
<dbReference type="SMART" id="SM00034">
    <property type="entry name" value="CLECT"/>
    <property type="match status" value="1"/>
</dbReference>
<proteinExistence type="predicted"/>
<dbReference type="AlphaFoldDB" id="A0AAE1DLY6"/>
<feature type="domain" description="C-type lectin" evidence="2">
    <location>
        <begin position="16"/>
        <end position="137"/>
    </location>
</feature>
<dbReference type="SUPFAM" id="SSF56436">
    <property type="entry name" value="C-type lectin-like"/>
    <property type="match status" value="1"/>
</dbReference>
<comment type="caution">
    <text evidence="3">The sequence shown here is derived from an EMBL/GenBank/DDBJ whole genome shotgun (WGS) entry which is preliminary data.</text>
</comment>